<protein>
    <submittedName>
        <fullName evidence="3">HNH endonuclease</fullName>
    </submittedName>
</protein>
<evidence type="ECO:0000259" key="2">
    <source>
        <dbReference type="SMART" id="SM00507"/>
    </source>
</evidence>
<feature type="region of interest" description="Disordered" evidence="1">
    <location>
        <begin position="292"/>
        <end position="331"/>
    </location>
</feature>
<evidence type="ECO:0000313" key="4">
    <source>
        <dbReference type="Proteomes" id="UP000239297"/>
    </source>
</evidence>
<dbReference type="GO" id="GO:0004519">
    <property type="term" value="F:endonuclease activity"/>
    <property type="evidence" value="ECO:0007669"/>
    <property type="project" value="UniProtKB-KW"/>
</dbReference>
<accession>A0A2S5IYY5</accession>
<name>A0A2S5IYY5_9MICC</name>
<comment type="caution">
    <text evidence="3">The sequence shown here is derived from an EMBL/GenBank/DDBJ whole genome shotgun (WGS) entry which is preliminary data.</text>
</comment>
<dbReference type="EMBL" id="PRKW01000003">
    <property type="protein sequence ID" value="PPB49741.1"/>
    <property type="molecule type" value="Genomic_DNA"/>
</dbReference>
<dbReference type="SMART" id="SM00507">
    <property type="entry name" value="HNHc"/>
    <property type="match status" value="1"/>
</dbReference>
<dbReference type="RefSeq" id="WP_104121227.1">
    <property type="nucleotide sequence ID" value="NZ_PRKW01000003.1"/>
</dbReference>
<dbReference type="OrthoDB" id="5241234at2"/>
<keyword evidence="3" id="KW-0378">Hydrolase</keyword>
<evidence type="ECO:0000256" key="1">
    <source>
        <dbReference type="SAM" id="MobiDB-lite"/>
    </source>
</evidence>
<sequence length="474" mass="50830">MSNECRERVAPSPAEPVAADPVEGYEESLVSRLRALEDLKSAVAADQARTALALDIARRRAEAAAGMPADQRGRGVGAEIALARRESPHRGSRLLGLARTLVIDMPHTLAALECGVLDEWRATLIVRETICPSAEDRRAVDAELAADPRDLEGVGTREVRNRAQRIDVRPDLGAAVDRALKAAPERHVSCRPAPDTMAYLTTLLPAAEAISAYSALSRDADTQTNAGGNRGLGRGQLMADALVERVTGAPAGSVRVDVQSIMTDRTLLQGDSEPAYLPGYGYVPAQYARNLLRDGSGSHRGPGETSADARDAQSPAGAQHPEGKAGHTHDQAAQAWLRRLYTAPDTGRLVAMDSRARLFPPGLRRLIAARDATCRTPYCDAPIRQFDHIVPWRLTGSTNADGGQGLCESCNYVEEALGWSSRPLPGARHAVERRTPTGHSYVSEAPPLPGTSPPRRTTRPVHSVTDFIIHRAAA</sequence>
<feature type="region of interest" description="Disordered" evidence="1">
    <location>
        <begin position="433"/>
        <end position="459"/>
    </location>
</feature>
<dbReference type="Proteomes" id="UP000239297">
    <property type="component" value="Unassembled WGS sequence"/>
</dbReference>
<feature type="domain" description="HNH nuclease" evidence="2">
    <location>
        <begin position="362"/>
        <end position="412"/>
    </location>
</feature>
<reference evidence="3 4" key="1">
    <citation type="journal article" date="2014" name="Int. J. Syst. Evol. Microbiol.">
        <title>Arthrobacter pityocampae sp. nov., isolated from Thaumetopoea pityocampa (Lep., Thaumetopoeidae).</title>
        <authorList>
            <person name="Ince I.A."/>
            <person name="Demirbag Z."/>
            <person name="Kati H."/>
        </authorList>
    </citation>
    <scope>NUCLEOTIDE SEQUENCE [LARGE SCALE GENOMIC DNA]</scope>
    <source>
        <strain evidence="3 4">Tp2</strain>
    </source>
</reference>
<feature type="region of interest" description="Disordered" evidence="1">
    <location>
        <begin position="1"/>
        <end position="21"/>
    </location>
</feature>
<dbReference type="CDD" id="cd00085">
    <property type="entry name" value="HNHc"/>
    <property type="match status" value="1"/>
</dbReference>
<organism evidence="3 4">
    <name type="scientific">Arthrobacter pityocampae</name>
    <dbReference type="NCBI Taxonomy" id="547334"/>
    <lineage>
        <taxon>Bacteria</taxon>
        <taxon>Bacillati</taxon>
        <taxon>Actinomycetota</taxon>
        <taxon>Actinomycetes</taxon>
        <taxon>Micrococcales</taxon>
        <taxon>Micrococcaceae</taxon>
        <taxon>Arthrobacter</taxon>
    </lineage>
</organism>
<keyword evidence="4" id="KW-1185">Reference proteome</keyword>
<gene>
    <name evidence="3" type="ORF">C4K88_08725</name>
</gene>
<keyword evidence="3" id="KW-0540">Nuclease</keyword>
<dbReference type="AlphaFoldDB" id="A0A2S5IYY5"/>
<keyword evidence="3" id="KW-0255">Endonuclease</keyword>
<feature type="compositionally biased region" description="Basic and acidic residues" evidence="1">
    <location>
        <begin position="321"/>
        <end position="330"/>
    </location>
</feature>
<proteinExistence type="predicted"/>
<evidence type="ECO:0000313" key="3">
    <source>
        <dbReference type="EMBL" id="PPB49741.1"/>
    </source>
</evidence>
<dbReference type="InterPro" id="IPR003615">
    <property type="entry name" value="HNH_nuc"/>
</dbReference>